<dbReference type="eggNOG" id="ENOG502RZWQ">
    <property type="taxonomic scope" value="Eukaryota"/>
</dbReference>
<dbReference type="InterPro" id="IPR001920">
    <property type="entry name" value="Asp/Glu_race"/>
</dbReference>
<dbReference type="Gene3D" id="3.40.50.1860">
    <property type="match status" value="1"/>
</dbReference>
<evidence type="ECO:0000313" key="2">
    <source>
        <dbReference type="Proteomes" id="UP000016923"/>
    </source>
</evidence>
<keyword evidence="2" id="KW-1185">Reference proteome</keyword>
<proteinExistence type="predicted"/>
<evidence type="ECO:0000313" key="1">
    <source>
        <dbReference type="EMBL" id="EPE09056.1"/>
    </source>
</evidence>
<sequence>MTDYADKESLPKMGFIAVECFFHRPPGDAFNEHTWKFPLVRELAEGSKEGILVSRADYDETFINNFVTAGKKLAARGAVGIITSCGFLALAQPLLAARLPIPIATSSLIQIPSILAWLAPTKKIGIITYNEAQLGALHFERLGISKENAARCYVTGVPADGHLRNLVGMRKPFDFYDIEAEMMATAKTFVAEHDDISVIVLECTQMPTFAASVQKAVGLPVYDVYTMASWFYSSLVRQRPVGWGKLEDNLSGPMVERNVM</sequence>
<dbReference type="OMA" id="ECTNMVP"/>
<protein>
    <submittedName>
        <fullName evidence="1">Aspartate racemase</fullName>
    </submittedName>
</protein>
<accession>S3CAV1</accession>
<name>S3CAV1_OPHP1</name>
<dbReference type="OrthoDB" id="412093at2759"/>
<gene>
    <name evidence="1" type="ORF">F503_06832</name>
</gene>
<dbReference type="VEuPathDB" id="FungiDB:F503_06832"/>
<dbReference type="GO" id="GO:0016855">
    <property type="term" value="F:racemase and epimerase activity, acting on amino acids and derivatives"/>
    <property type="evidence" value="ECO:0007669"/>
    <property type="project" value="InterPro"/>
</dbReference>
<dbReference type="AlphaFoldDB" id="S3CAV1"/>
<reference evidence="1 2" key="1">
    <citation type="journal article" date="2013" name="BMC Genomics">
        <title>The genome and transcriptome of the pine saprophyte Ophiostoma piceae, and a comparison with the bark beetle-associated pine pathogen Grosmannia clavigera.</title>
        <authorList>
            <person name="Haridas S."/>
            <person name="Wang Y."/>
            <person name="Lim L."/>
            <person name="Massoumi Alamouti S."/>
            <person name="Jackman S."/>
            <person name="Docking R."/>
            <person name="Robertson G."/>
            <person name="Birol I."/>
            <person name="Bohlmann J."/>
            <person name="Breuil C."/>
        </authorList>
    </citation>
    <scope>NUCLEOTIDE SEQUENCE [LARGE SCALE GENOMIC DNA]</scope>
    <source>
        <strain evidence="1 2">UAMH 11346</strain>
    </source>
</reference>
<organism evidence="1 2">
    <name type="scientific">Ophiostoma piceae (strain UAMH 11346)</name>
    <name type="common">Sap stain fungus</name>
    <dbReference type="NCBI Taxonomy" id="1262450"/>
    <lineage>
        <taxon>Eukaryota</taxon>
        <taxon>Fungi</taxon>
        <taxon>Dikarya</taxon>
        <taxon>Ascomycota</taxon>
        <taxon>Pezizomycotina</taxon>
        <taxon>Sordariomycetes</taxon>
        <taxon>Sordariomycetidae</taxon>
        <taxon>Ophiostomatales</taxon>
        <taxon>Ophiostomataceae</taxon>
        <taxon>Ophiostoma</taxon>
    </lineage>
</organism>
<dbReference type="Proteomes" id="UP000016923">
    <property type="component" value="Unassembled WGS sequence"/>
</dbReference>
<dbReference type="HOGENOM" id="CLU_093553_0_0_1"/>
<dbReference type="EMBL" id="KE148147">
    <property type="protein sequence ID" value="EPE09056.1"/>
    <property type="molecule type" value="Genomic_DNA"/>
</dbReference>